<organism evidence="1 2">
    <name type="scientific">Paenimyroides ceti</name>
    <dbReference type="NCBI Taxonomy" id="395087"/>
    <lineage>
        <taxon>Bacteria</taxon>
        <taxon>Pseudomonadati</taxon>
        <taxon>Bacteroidota</taxon>
        <taxon>Flavobacteriia</taxon>
        <taxon>Flavobacteriales</taxon>
        <taxon>Flavobacteriaceae</taxon>
        <taxon>Paenimyroides</taxon>
    </lineage>
</organism>
<name>A0ABT8CVP5_9FLAO</name>
<evidence type="ECO:0000313" key="2">
    <source>
        <dbReference type="Proteomes" id="UP001242368"/>
    </source>
</evidence>
<dbReference type="Proteomes" id="UP001242368">
    <property type="component" value="Unassembled WGS sequence"/>
</dbReference>
<comment type="caution">
    <text evidence="1">The sequence shown here is derived from an EMBL/GenBank/DDBJ whole genome shotgun (WGS) entry which is preliminary data.</text>
</comment>
<dbReference type="EMBL" id="JAUFQU010000001">
    <property type="protein sequence ID" value="MDN3708602.1"/>
    <property type="molecule type" value="Genomic_DNA"/>
</dbReference>
<proteinExistence type="predicted"/>
<accession>A0ABT8CVP5</accession>
<dbReference type="SUPFAM" id="SSF53901">
    <property type="entry name" value="Thiolase-like"/>
    <property type="match status" value="1"/>
</dbReference>
<keyword evidence="2" id="KW-1185">Reference proteome</keyword>
<reference evidence="2" key="1">
    <citation type="journal article" date="2019" name="Int. J. Syst. Evol. Microbiol.">
        <title>The Global Catalogue of Microorganisms (GCM) 10K type strain sequencing project: providing services to taxonomists for standard genome sequencing and annotation.</title>
        <authorList>
            <consortium name="The Broad Institute Genomics Platform"/>
            <consortium name="The Broad Institute Genome Sequencing Center for Infectious Disease"/>
            <person name="Wu L."/>
            <person name="Ma J."/>
        </authorList>
    </citation>
    <scope>NUCLEOTIDE SEQUENCE [LARGE SCALE GENOMIC DNA]</scope>
    <source>
        <strain evidence="2">CECT 7184</strain>
    </source>
</reference>
<dbReference type="InterPro" id="IPR016039">
    <property type="entry name" value="Thiolase-like"/>
</dbReference>
<evidence type="ECO:0000313" key="1">
    <source>
        <dbReference type="EMBL" id="MDN3708602.1"/>
    </source>
</evidence>
<protein>
    <submittedName>
        <fullName evidence="1">3-oxoacyl-ACP synthase</fullName>
    </submittedName>
</protein>
<sequence length="199" mass="22786">MEQPLYISQTVVIKNGTYIHNGKELLHSSASDMTGFIKECYKMLGIEYPKFFKMDNLSKLAILAAEKILQGKQQTNTALLFSNAVSSLDFDLKHQQTIADKEAYYPSPAVFVYTLPNICIGEVSIRHQLKSESAFFVSEKYDTGTMFDYTNYLIQQGKADQVLCGWINQLHDAYEIVMYLVDKQGERIHTKEEINKIFN</sequence>
<gene>
    <name evidence="1" type="ORF">QW060_15985</name>
</gene>
<dbReference type="RefSeq" id="WP_290364461.1">
    <property type="nucleotide sequence ID" value="NZ_JAUFQU010000001.1"/>
</dbReference>